<evidence type="ECO:0000259" key="2">
    <source>
        <dbReference type="Pfam" id="PF00134"/>
    </source>
</evidence>
<proteinExistence type="predicted"/>
<protein>
    <recommendedName>
        <fullName evidence="2">Cyclin N-terminal domain-containing protein</fullName>
    </recommendedName>
</protein>
<sequence>MVYSSLEKASLKVFLRKPVAQDMVSYLAATTDSVIKIKPSSPNLEQYPTPPSTPMDNKSTTNNNNNSNSSKQPVALTLFIERLISYSNVQTPTLMSTLVYLIRLRSILPSNSYGIESTRHRLFLGCLILAAKNLNDSSPLNKHWAKYTDGALSIKEVNTIERELLGYLNWDLRISNTDLINCLSPFLQPIKEKLKKDHELSLLRKQQSVQSLQSLQSYNNYNTPINNGVQHSRVTVTPSYSSNGSIPELMKSSASNSTLASNTSSVVTPSNSSHFLNASANNTTDTTIKEESEYITNYYFKKNQPTNTFKPKPLRLRSSYDNLSNITNNINHNTSDDFFKKFSEEGKENNKSNNNYQSQKTGLIKEKFSLLTRAGRVIA</sequence>
<dbReference type="Pfam" id="PF00134">
    <property type="entry name" value="Cyclin_N"/>
    <property type="match status" value="1"/>
</dbReference>
<evidence type="ECO:0000313" key="3">
    <source>
        <dbReference type="EMBL" id="ODV96166.1"/>
    </source>
</evidence>
<evidence type="ECO:0000313" key="4">
    <source>
        <dbReference type="Proteomes" id="UP000094236"/>
    </source>
</evidence>
<dbReference type="EMBL" id="KV454013">
    <property type="protein sequence ID" value="ODV96166.1"/>
    <property type="molecule type" value="Genomic_DNA"/>
</dbReference>
<dbReference type="PANTHER" id="PTHR15615:SF10">
    <property type="entry name" value="PHO85 CYCLIN-2-RELATED"/>
    <property type="match status" value="1"/>
</dbReference>
<dbReference type="InterPro" id="IPR013922">
    <property type="entry name" value="Cyclin_PHO80-like"/>
</dbReference>
<dbReference type="CDD" id="cd20557">
    <property type="entry name" value="CYCLIN_ScPCL1-like"/>
    <property type="match status" value="1"/>
</dbReference>
<dbReference type="InterPro" id="IPR036915">
    <property type="entry name" value="Cyclin-like_sf"/>
</dbReference>
<dbReference type="GO" id="GO:0019901">
    <property type="term" value="F:protein kinase binding"/>
    <property type="evidence" value="ECO:0007669"/>
    <property type="project" value="InterPro"/>
</dbReference>
<dbReference type="Gene3D" id="1.10.472.10">
    <property type="entry name" value="Cyclin-like"/>
    <property type="match status" value="1"/>
</dbReference>
<dbReference type="GO" id="GO:0005634">
    <property type="term" value="C:nucleus"/>
    <property type="evidence" value="ECO:0007669"/>
    <property type="project" value="TreeGrafter"/>
</dbReference>
<dbReference type="GO" id="GO:0000307">
    <property type="term" value="C:cyclin-dependent protein kinase holoenzyme complex"/>
    <property type="evidence" value="ECO:0007669"/>
    <property type="project" value="UniProtKB-ARBA"/>
</dbReference>
<feature type="compositionally biased region" description="Low complexity" evidence="1">
    <location>
        <begin position="57"/>
        <end position="69"/>
    </location>
</feature>
<dbReference type="GO" id="GO:0016538">
    <property type="term" value="F:cyclin-dependent protein serine/threonine kinase regulator activity"/>
    <property type="evidence" value="ECO:0007669"/>
    <property type="project" value="TreeGrafter"/>
</dbReference>
<dbReference type="AlphaFoldDB" id="A0A1E4TWQ8"/>
<feature type="region of interest" description="Disordered" evidence="1">
    <location>
        <begin position="39"/>
        <end position="69"/>
    </location>
</feature>
<reference evidence="4" key="1">
    <citation type="submission" date="2016-05" db="EMBL/GenBank/DDBJ databases">
        <title>Comparative genomics of biotechnologically important yeasts.</title>
        <authorList>
            <consortium name="DOE Joint Genome Institute"/>
            <person name="Riley R."/>
            <person name="Haridas S."/>
            <person name="Wolfe K.H."/>
            <person name="Lopes M.R."/>
            <person name="Hittinger C.T."/>
            <person name="Goker M."/>
            <person name="Salamov A."/>
            <person name="Wisecaver J."/>
            <person name="Long T.M."/>
            <person name="Aerts A.L."/>
            <person name="Barry K."/>
            <person name="Choi C."/>
            <person name="Clum A."/>
            <person name="Coughlan A.Y."/>
            <person name="Deshpande S."/>
            <person name="Douglass A.P."/>
            <person name="Hanson S.J."/>
            <person name="Klenk H.-P."/>
            <person name="Labutti K."/>
            <person name="Lapidus A."/>
            <person name="Lindquist E."/>
            <person name="Lipzen A."/>
            <person name="Meier-Kolthoff J.P."/>
            <person name="Ohm R.A."/>
            <person name="Otillar R.P."/>
            <person name="Pangilinan J."/>
            <person name="Peng Y."/>
            <person name="Rokas A."/>
            <person name="Rosa C.A."/>
            <person name="Scheuner C."/>
            <person name="Sibirny A.A."/>
            <person name="Slot J.C."/>
            <person name="Stielow J.B."/>
            <person name="Sun H."/>
            <person name="Kurtzman C.P."/>
            <person name="Blackwell M."/>
            <person name="Grigoriev I.V."/>
            <person name="Jeffries T.W."/>
        </authorList>
    </citation>
    <scope>NUCLEOTIDE SEQUENCE [LARGE SCALE GENOMIC DNA]</scope>
    <source>
        <strain evidence="4">NRRL Y-2460</strain>
    </source>
</reference>
<dbReference type="PANTHER" id="PTHR15615">
    <property type="match status" value="1"/>
</dbReference>
<dbReference type="Proteomes" id="UP000094236">
    <property type="component" value="Unassembled WGS sequence"/>
</dbReference>
<evidence type="ECO:0000256" key="1">
    <source>
        <dbReference type="SAM" id="MobiDB-lite"/>
    </source>
</evidence>
<dbReference type="STRING" id="669874.A0A1E4TWQ8"/>
<gene>
    <name evidence="3" type="ORF">PACTADRAFT_49562</name>
</gene>
<feature type="domain" description="Cyclin N-terminal" evidence="2">
    <location>
        <begin position="75"/>
        <end position="173"/>
    </location>
</feature>
<dbReference type="InterPro" id="IPR006671">
    <property type="entry name" value="Cyclin_N"/>
</dbReference>
<name>A0A1E4TWQ8_PACTA</name>
<accession>A0A1E4TWQ8</accession>
<dbReference type="OrthoDB" id="10250320at2759"/>
<keyword evidence="4" id="KW-1185">Reference proteome</keyword>
<organism evidence="3 4">
    <name type="scientific">Pachysolen tannophilus NRRL Y-2460</name>
    <dbReference type="NCBI Taxonomy" id="669874"/>
    <lineage>
        <taxon>Eukaryota</taxon>
        <taxon>Fungi</taxon>
        <taxon>Dikarya</taxon>
        <taxon>Ascomycota</taxon>
        <taxon>Saccharomycotina</taxon>
        <taxon>Pichiomycetes</taxon>
        <taxon>Pachysolenaceae</taxon>
        <taxon>Pachysolen</taxon>
    </lineage>
</organism>
<dbReference type="SUPFAM" id="SSF47954">
    <property type="entry name" value="Cyclin-like"/>
    <property type="match status" value="1"/>
</dbReference>